<dbReference type="AlphaFoldDB" id="A0A5N7MX59"/>
<dbReference type="EMBL" id="VOSK01000616">
    <property type="protein sequence ID" value="MPR31290.1"/>
    <property type="molecule type" value="Genomic_DNA"/>
</dbReference>
<keyword evidence="2" id="KW-1185">Reference proteome</keyword>
<evidence type="ECO:0000313" key="1">
    <source>
        <dbReference type="EMBL" id="MPR31290.1"/>
    </source>
</evidence>
<proteinExistence type="predicted"/>
<comment type="caution">
    <text evidence="1">The sequence shown here is derived from an EMBL/GenBank/DDBJ whole genome shotgun (WGS) entry which is preliminary data.</text>
</comment>
<accession>A0A5N7MX59</accession>
<organism evidence="1 2">
    <name type="scientific">Microvirga tunisiensis</name>
    <dbReference type="NCBI Taxonomy" id="2108360"/>
    <lineage>
        <taxon>Bacteria</taxon>
        <taxon>Pseudomonadati</taxon>
        <taxon>Pseudomonadota</taxon>
        <taxon>Alphaproteobacteria</taxon>
        <taxon>Hyphomicrobiales</taxon>
        <taxon>Methylobacteriaceae</taxon>
        <taxon>Microvirga</taxon>
    </lineage>
</organism>
<reference evidence="1 2" key="1">
    <citation type="journal article" date="2019" name="Syst. Appl. Microbiol.">
        <title>Microvirga tunisiensis sp. nov., a root nodule symbiotic bacterium isolated from Lupinus micranthus and L. luteus grown in Northern Tunisia.</title>
        <authorList>
            <person name="Msaddak A."/>
            <person name="Rejili M."/>
            <person name="Duran D."/>
            <person name="Mars M."/>
            <person name="Palacios J.M."/>
            <person name="Ruiz-Argueso T."/>
            <person name="Rey L."/>
            <person name="Imperial J."/>
        </authorList>
    </citation>
    <scope>NUCLEOTIDE SEQUENCE [LARGE SCALE GENOMIC DNA]</scope>
    <source>
        <strain evidence="1 2">Lmie10</strain>
    </source>
</reference>
<dbReference type="Proteomes" id="UP000403266">
    <property type="component" value="Unassembled WGS sequence"/>
</dbReference>
<sequence>MSAPAQALADPGTAWWQMTTDNPAASLIAGGVTQFQESLSQDPTLRSIDQMWNANPLREVVPVDWAEIARALRIVWLRSLNKPSTTLAVADLNQDLWRSAVDVWQEAGQRWLGIAGSAPGNGPSTPATDKRFAAREWHTNPVYRTLQQI</sequence>
<gene>
    <name evidence="1" type="ORF">FS320_42045</name>
</gene>
<name>A0A5N7MX59_9HYPH</name>
<feature type="non-terminal residue" evidence="1">
    <location>
        <position position="149"/>
    </location>
</feature>
<protein>
    <submittedName>
        <fullName evidence="1">Uncharacterized protein</fullName>
    </submittedName>
</protein>
<evidence type="ECO:0000313" key="2">
    <source>
        <dbReference type="Proteomes" id="UP000403266"/>
    </source>
</evidence>